<dbReference type="PROSITE" id="PS51233">
    <property type="entry name" value="VWFD"/>
    <property type="match status" value="1"/>
</dbReference>
<reference evidence="11" key="1">
    <citation type="journal article" date="2022" name="bioRxiv">
        <title>Sequencing and chromosome-scale assembly of the giantPleurodeles waltlgenome.</title>
        <authorList>
            <person name="Brown T."/>
            <person name="Elewa A."/>
            <person name="Iarovenko S."/>
            <person name="Subramanian E."/>
            <person name="Araus A.J."/>
            <person name="Petzold A."/>
            <person name="Susuki M."/>
            <person name="Suzuki K.-i.T."/>
            <person name="Hayashi T."/>
            <person name="Toyoda A."/>
            <person name="Oliveira C."/>
            <person name="Osipova E."/>
            <person name="Leigh N.D."/>
            <person name="Simon A."/>
            <person name="Yun M.H."/>
        </authorList>
    </citation>
    <scope>NUCLEOTIDE SEQUENCE</scope>
    <source>
        <strain evidence="11">20211129_DDA</strain>
        <tissue evidence="11">Liver</tissue>
    </source>
</reference>
<dbReference type="SMART" id="SM01169">
    <property type="entry name" value="DUF1943"/>
    <property type="match status" value="1"/>
</dbReference>
<dbReference type="PANTHER" id="PTHR23345">
    <property type="entry name" value="VITELLOGENIN-RELATED"/>
    <property type="match status" value="1"/>
</dbReference>
<dbReference type="GO" id="GO:0045735">
    <property type="term" value="F:nutrient reservoir activity"/>
    <property type="evidence" value="ECO:0007669"/>
    <property type="project" value="UniProtKB-KW"/>
</dbReference>
<evidence type="ECO:0000256" key="1">
    <source>
        <dbReference type="ARBA" id="ARBA00022553"/>
    </source>
</evidence>
<keyword evidence="12" id="KW-1185">Reference proteome</keyword>
<dbReference type="SMART" id="SM00216">
    <property type="entry name" value="VWD"/>
    <property type="match status" value="1"/>
</dbReference>
<dbReference type="Pfam" id="PF09172">
    <property type="entry name" value="Vit_open_b-sht"/>
    <property type="match status" value="1"/>
</dbReference>
<evidence type="ECO:0000259" key="9">
    <source>
        <dbReference type="PROSITE" id="PS51211"/>
    </source>
</evidence>
<keyword evidence="3" id="KW-0758">Storage protein</keyword>
<feature type="region of interest" description="Disordered" evidence="7">
    <location>
        <begin position="1098"/>
        <end position="1131"/>
    </location>
</feature>
<keyword evidence="1" id="KW-0597">Phosphoprotein</keyword>
<feature type="compositionally biased region" description="Low complexity" evidence="7">
    <location>
        <begin position="1121"/>
        <end position="1131"/>
    </location>
</feature>
<dbReference type="Pfam" id="PF09175">
    <property type="entry name" value="Vit_b-sht_shell"/>
    <property type="match status" value="1"/>
</dbReference>
<dbReference type="SUPFAM" id="SSF56968">
    <property type="entry name" value="Lipovitellin-phosvitin complex, beta-sheet shell regions"/>
    <property type="match status" value="3"/>
</dbReference>
<dbReference type="Gene3D" id="2.20.50.20">
    <property type="entry name" value="Lipovitellin. Chain A, domain 3"/>
    <property type="match status" value="1"/>
</dbReference>
<evidence type="ECO:0000256" key="4">
    <source>
        <dbReference type="ARBA" id="ARBA00023157"/>
    </source>
</evidence>
<proteinExistence type="predicted"/>
<dbReference type="EMBL" id="JANPWB010000007">
    <property type="protein sequence ID" value="KAJ1171302.1"/>
    <property type="molecule type" value="Genomic_DNA"/>
</dbReference>
<name>A0AAV7T5P9_PLEWA</name>
<dbReference type="Pfam" id="PF01347">
    <property type="entry name" value="Vitellogenin_N"/>
    <property type="match status" value="1"/>
</dbReference>
<dbReference type="InterPro" id="IPR015816">
    <property type="entry name" value="Vitellinogen_b-sht_N"/>
</dbReference>
<evidence type="ECO:0000256" key="7">
    <source>
        <dbReference type="SAM" id="MobiDB-lite"/>
    </source>
</evidence>
<feature type="chain" id="PRO_5043698099" description="Phosvitin" evidence="8">
    <location>
        <begin position="16"/>
        <end position="1671"/>
    </location>
</feature>
<dbReference type="InterPro" id="IPR050733">
    <property type="entry name" value="Vitellogenin/Apolipophorin"/>
</dbReference>
<feature type="disulfide bond" evidence="6">
    <location>
        <begin position="162"/>
        <end position="188"/>
    </location>
</feature>
<evidence type="ECO:0000256" key="3">
    <source>
        <dbReference type="ARBA" id="ARBA00022761"/>
    </source>
</evidence>
<gene>
    <name evidence="11" type="ORF">NDU88_003165</name>
</gene>
<evidence type="ECO:0000256" key="8">
    <source>
        <dbReference type="SAM" id="SignalP"/>
    </source>
</evidence>
<dbReference type="Gene3D" id="2.20.80.10">
    <property type="entry name" value="Lipovitellin-phosvitin complex, chain A, domain 4"/>
    <property type="match status" value="1"/>
</dbReference>
<comment type="caution">
    <text evidence="6">Lacks conserved residue(s) required for the propagation of feature annotation.</text>
</comment>
<evidence type="ECO:0000256" key="5">
    <source>
        <dbReference type="ARBA" id="ARBA00023180"/>
    </source>
</evidence>
<dbReference type="SMART" id="SM01170">
    <property type="entry name" value="DUF1944"/>
    <property type="match status" value="1"/>
</dbReference>
<dbReference type="InterPro" id="IPR037088">
    <property type="entry name" value="Vitellinogen_b-sht_shell_sf"/>
</dbReference>
<dbReference type="InterPro" id="IPR001846">
    <property type="entry name" value="VWF_type-D"/>
</dbReference>
<dbReference type="GO" id="GO:0071391">
    <property type="term" value="P:cellular response to estrogen stimulus"/>
    <property type="evidence" value="ECO:0007669"/>
    <property type="project" value="TreeGrafter"/>
</dbReference>
<dbReference type="InterPro" id="IPR001747">
    <property type="entry name" value="Vitellogenin_N"/>
</dbReference>
<dbReference type="Gene3D" id="2.30.230.10">
    <property type="entry name" value="Lipovitellin, beta-sheet shell regions, chain A"/>
    <property type="match status" value="1"/>
</dbReference>
<feature type="compositionally biased region" description="Basic and acidic residues" evidence="7">
    <location>
        <begin position="1109"/>
        <end position="1118"/>
    </location>
</feature>
<dbReference type="GO" id="GO:0005319">
    <property type="term" value="F:lipid transporter activity"/>
    <property type="evidence" value="ECO:0007669"/>
    <property type="project" value="InterPro"/>
</dbReference>
<feature type="signal peptide" evidence="8">
    <location>
        <begin position="1"/>
        <end position="15"/>
    </location>
</feature>
<organism evidence="11 12">
    <name type="scientific">Pleurodeles waltl</name>
    <name type="common">Iberian ribbed newt</name>
    <dbReference type="NCBI Taxonomy" id="8319"/>
    <lineage>
        <taxon>Eukaryota</taxon>
        <taxon>Metazoa</taxon>
        <taxon>Chordata</taxon>
        <taxon>Craniata</taxon>
        <taxon>Vertebrata</taxon>
        <taxon>Euteleostomi</taxon>
        <taxon>Amphibia</taxon>
        <taxon>Batrachia</taxon>
        <taxon>Caudata</taxon>
        <taxon>Salamandroidea</taxon>
        <taxon>Salamandridae</taxon>
        <taxon>Pleurodelinae</taxon>
        <taxon>Pleurodeles</taxon>
    </lineage>
</organism>
<feature type="region of interest" description="Disordered" evidence="7">
    <location>
        <begin position="1150"/>
        <end position="1183"/>
    </location>
</feature>
<evidence type="ECO:0000256" key="6">
    <source>
        <dbReference type="PROSITE-ProRule" id="PRU00557"/>
    </source>
</evidence>
<feature type="compositionally biased region" description="Low complexity" evidence="7">
    <location>
        <begin position="1166"/>
        <end position="1181"/>
    </location>
</feature>
<dbReference type="SUPFAM" id="SSF48431">
    <property type="entry name" value="Lipovitellin-phosvitin complex, superhelical domain"/>
    <property type="match status" value="1"/>
</dbReference>
<comment type="caution">
    <text evidence="11">The sequence shown here is derived from an EMBL/GenBank/DDBJ whole genome shotgun (WGS) entry which is preliminary data.</text>
</comment>
<evidence type="ECO:0000256" key="2">
    <source>
        <dbReference type="ARBA" id="ARBA00022729"/>
    </source>
</evidence>
<evidence type="ECO:0000313" key="11">
    <source>
        <dbReference type="EMBL" id="KAJ1171302.1"/>
    </source>
</evidence>
<dbReference type="PROSITE" id="PS51211">
    <property type="entry name" value="VITELLOGENIN"/>
    <property type="match status" value="1"/>
</dbReference>
<sequence>MKGIIFAVLLVLVRSEQHNFEPVFSVSKTYVFQYEAIILHGPPETGLARSGVKLNCKVEISGVSHKAYLLKIISPEIKEYNGIWPKDLFTRSSKLTQALAAQLSIPVKFEYNHGQVGAIYASDDVSETILNIHRGILNLLQVTIKNKHTVYDLQEEGISGVCHTRYVIHKNKRTGQHIIVKSIDLSNCQDKVVQSLGMAYVEIHSSFQKNFKNVRGTTTYTYEMRHADSGPLIAEVTARQVYQFSPFNELYGVAVMEARQVLSLLETRSNRVNTPRTQLQTRGSLRYNFATELLQIPVQLVKNTRPETQIAETLQHLVQTNQQRVHPDAPAAFLKLVQILRTSDFTTIQSMWRQFADKLQHRRWLLNVIPVAGTIDALRFVKQNIHNQEFNHHEEIQTAGLALHFTKVDYPTMQLAAEIVKDAKIRKAHALHKVTVLAYGAMVNKYCSSFPACPEDVLKPLDDVAAEAANSGHEEDMALALKALGNAGQPASIKYIQKFLPGFSSSASQLPVRVQTDAVMSLRNIAKADPRRVQDILLQIFMDRRVSSEVRMMACVVLFESRPDLALITTVANVVEKESKVNLQLASFTYSHMKAMSKSRVPHLHQVAAACSIALKILNPRLDTLSYRYSKAFHFDMFQDSLLIGASANTFLLNSGSTMIPVFMLSKIRGFASGAEADILEVALRAEGLEQALRKQNIQFAEFPMHKKIVKIAKTLLGWKALPPEVPLVSAYFKLFGQEFEFVELDKKTIQHIMKAMTEPAERHTLVKNVLNKVLSGFVGQQSQPVLTTEVRHIVPTCVGLPMELSLYSAAVANAALHAHMKIIPRPPTDFDPAQLLESKTQLDTELTLSTSMYTVATMGINTHLIQAGIEFHATLHTLVPLKFTAKIDLKDKNIKVETTPCQQENNLLVTRMQVFAITRNLEELEMSKRTPLLPQGLLPNILKEHFETAETSSAEDASIMEAPSELMVKNYAYSAQETNHRPAAHNPSTFKACAKSTNYGFQICLDLRSHNAAFLKNSALHKLIGEHEATLVMKPAHTNEAIEKLRLEVQIGAKAASKIINTANFNVKEEPEDSLIQMKLRKVLGLDADYQVRNESFIRRERNKHKREKDPTKDGKHQQSSIYSSSSSSSSSATFVWAHPELYEYRFRPARQHANTKRRNTEYRSSSQSSSSFSSSSSGSGIDRSNQRPFFIGVNNSPVLVITANTVRNDNKNQGHQLIVYTDYHVPKPQIQAFVVELASSSRWCACADAAIVNHHEAEAYLKWGLNCQDYKIAMKAETGHFGSHPGMRLKVEWPRIPSALKSAVKFAFQYIPGAALMAGCLVKVQKSPSRQANIILSLRSPRTMDVLIQIPKVTLYYRSIPVPVAINAGRSKEVSGTHAPTWNVFSETPYFLMDKLKGHCIVSQNRVTTFNGVKFTYSVPGGCYHILAQDCSPELKFLVMVKAREESPEHRTINVKLGGYDVDMHPMAGALRLRINGIETKVDSLPYQSYSEPFVMITKEGAGLSLIAPDYGIEKLYYDGITCTIVTTVWMKGKTCGVCGHHDDEKEQEFQMPDGSVAKDEHSFAHSWISEEGSCSGACKLHRTIVKLDKPLGVDGEDANCYSTEPVLQCVKGCSATQRSRVNVGFHCLGADSSTNMAEGQSRLEKREDFSDIIDAHTACSCAASPCSA</sequence>
<dbReference type="PANTHER" id="PTHR23345:SF15">
    <property type="entry name" value="VITELLOGENIN 1-RELATED"/>
    <property type="match status" value="1"/>
</dbReference>
<dbReference type="InterPro" id="IPR011030">
    <property type="entry name" value="Lipovitellin_superhlx_dom"/>
</dbReference>
<keyword evidence="4 6" id="KW-1015">Disulfide bond</keyword>
<evidence type="ECO:0000259" key="10">
    <source>
        <dbReference type="PROSITE" id="PS51233"/>
    </source>
</evidence>
<protein>
    <recommendedName>
        <fullName evidence="13">Phosvitin</fullName>
    </recommendedName>
</protein>
<keyword evidence="5" id="KW-0325">Glycoprotein</keyword>
<dbReference type="GO" id="GO:0032355">
    <property type="term" value="P:response to estradiol"/>
    <property type="evidence" value="ECO:0007669"/>
    <property type="project" value="TreeGrafter"/>
</dbReference>
<dbReference type="InterPro" id="IPR015817">
    <property type="entry name" value="Vitellinogen_open_b-sht_sub1"/>
</dbReference>
<dbReference type="Gene3D" id="2.20.90.10">
    <property type="entry name" value="Vitellinogen, beta-sheet shell domain"/>
    <property type="match status" value="1"/>
</dbReference>
<dbReference type="SMART" id="SM00638">
    <property type="entry name" value="LPD_N"/>
    <property type="match status" value="1"/>
</dbReference>
<evidence type="ECO:0000313" key="12">
    <source>
        <dbReference type="Proteomes" id="UP001066276"/>
    </source>
</evidence>
<feature type="domain" description="Vitellogenin" evidence="9">
    <location>
        <begin position="24"/>
        <end position="664"/>
    </location>
</feature>
<dbReference type="Proteomes" id="UP001066276">
    <property type="component" value="Chromosome 4_1"/>
</dbReference>
<dbReference type="InterPro" id="IPR015819">
    <property type="entry name" value="Lipid_transp_b-sht_shell"/>
</dbReference>
<dbReference type="Pfam" id="PF00094">
    <property type="entry name" value="VWD"/>
    <property type="match status" value="1"/>
</dbReference>
<feature type="compositionally biased region" description="Basic residues" evidence="7">
    <location>
        <begin position="1150"/>
        <end position="1159"/>
    </location>
</feature>
<accession>A0AAV7T5P9</accession>
<dbReference type="InterPro" id="IPR015258">
    <property type="entry name" value="Vitellinogen_b-sht_shell"/>
</dbReference>
<dbReference type="FunFam" id="1.25.10.20:FF:000002">
    <property type="entry name" value="Vitellogenin 7"/>
    <property type="match status" value="1"/>
</dbReference>
<dbReference type="FunFam" id="2.30.230.10:FF:000002">
    <property type="entry name" value="Vitellogenin 7"/>
    <property type="match status" value="1"/>
</dbReference>
<feature type="domain" description="VWFD" evidence="10">
    <location>
        <begin position="1400"/>
        <end position="1578"/>
    </location>
</feature>
<dbReference type="Gene3D" id="1.25.10.20">
    <property type="entry name" value="Vitellinogen, superhelical"/>
    <property type="match status" value="1"/>
</dbReference>
<evidence type="ECO:0008006" key="13">
    <source>
        <dbReference type="Google" id="ProtNLM"/>
    </source>
</evidence>
<keyword evidence="2 8" id="KW-0732">Signal</keyword>
<dbReference type="InterPro" id="IPR015255">
    <property type="entry name" value="Vitellinogen_open_b-sht"/>
</dbReference>